<dbReference type="Gene3D" id="3.30.160.60">
    <property type="entry name" value="Classic Zinc Finger"/>
    <property type="match status" value="1"/>
</dbReference>
<keyword evidence="4" id="KW-0862">Zinc</keyword>
<comment type="similarity">
    <text evidence="1">Belongs to the TRIM/RBCC family.</text>
</comment>
<evidence type="ECO:0000259" key="7">
    <source>
        <dbReference type="PROSITE" id="PS50119"/>
    </source>
</evidence>
<dbReference type="InterPro" id="IPR050143">
    <property type="entry name" value="TRIM/RBCC"/>
</dbReference>
<dbReference type="GeneTree" id="ENSGT00510000048454"/>
<dbReference type="Proteomes" id="UP000261580">
    <property type="component" value="Unassembled WGS sequence"/>
</dbReference>
<keyword evidence="9" id="KW-1185">Reference proteome</keyword>
<dbReference type="InterPro" id="IPR001841">
    <property type="entry name" value="Znf_RING"/>
</dbReference>
<dbReference type="Gene3D" id="3.30.40.10">
    <property type="entry name" value="Zinc/RING finger domain, C3HC4 (zinc finger)"/>
    <property type="match status" value="1"/>
</dbReference>
<evidence type="ECO:0000313" key="8">
    <source>
        <dbReference type="Ensembl" id="ENSNBRP00000019408.1"/>
    </source>
</evidence>
<dbReference type="GO" id="GO:0008270">
    <property type="term" value="F:zinc ion binding"/>
    <property type="evidence" value="ECO:0007669"/>
    <property type="project" value="UniProtKB-KW"/>
</dbReference>
<proteinExistence type="inferred from homology"/>
<dbReference type="PROSITE" id="PS50089">
    <property type="entry name" value="ZF_RING_2"/>
    <property type="match status" value="1"/>
</dbReference>
<keyword evidence="3 5" id="KW-0863">Zinc-finger</keyword>
<evidence type="ECO:0000256" key="5">
    <source>
        <dbReference type="PROSITE-ProRule" id="PRU00024"/>
    </source>
</evidence>
<organism evidence="8 9">
    <name type="scientific">Neolamprologus brichardi</name>
    <name type="common">Fairy cichlid</name>
    <name type="synonym">Lamprologus brichardi</name>
    <dbReference type="NCBI Taxonomy" id="32507"/>
    <lineage>
        <taxon>Eukaryota</taxon>
        <taxon>Metazoa</taxon>
        <taxon>Chordata</taxon>
        <taxon>Craniata</taxon>
        <taxon>Vertebrata</taxon>
        <taxon>Euteleostomi</taxon>
        <taxon>Actinopterygii</taxon>
        <taxon>Neopterygii</taxon>
        <taxon>Teleostei</taxon>
        <taxon>Neoteleostei</taxon>
        <taxon>Acanthomorphata</taxon>
        <taxon>Ovalentaria</taxon>
        <taxon>Cichlomorphae</taxon>
        <taxon>Cichliformes</taxon>
        <taxon>Cichlidae</taxon>
        <taxon>African cichlids</taxon>
        <taxon>Pseudocrenilabrinae</taxon>
        <taxon>Lamprologini</taxon>
        <taxon>Neolamprologus</taxon>
    </lineage>
</organism>
<dbReference type="AlphaFoldDB" id="A0A3Q4HG26"/>
<feature type="domain" description="RING-type" evidence="6">
    <location>
        <begin position="10"/>
        <end position="49"/>
    </location>
</feature>
<keyword evidence="2" id="KW-0479">Metal-binding</keyword>
<dbReference type="PROSITE" id="PS50119">
    <property type="entry name" value="ZF_BBOX"/>
    <property type="match status" value="1"/>
</dbReference>
<protein>
    <submittedName>
        <fullName evidence="8">Uncharacterized protein</fullName>
    </submittedName>
</protein>
<dbReference type="Pfam" id="PF00643">
    <property type="entry name" value="zf-B_box"/>
    <property type="match status" value="1"/>
</dbReference>
<reference evidence="8" key="1">
    <citation type="submission" date="2025-08" db="UniProtKB">
        <authorList>
            <consortium name="Ensembl"/>
        </authorList>
    </citation>
    <scope>IDENTIFICATION</scope>
</reference>
<dbReference type="PANTHER" id="PTHR24103">
    <property type="entry name" value="E3 UBIQUITIN-PROTEIN LIGASE TRIM"/>
    <property type="match status" value="1"/>
</dbReference>
<dbReference type="Pfam" id="PF00097">
    <property type="entry name" value="zf-C3HC4"/>
    <property type="match status" value="1"/>
</dbReference>
<evidence type="ECO:0000256" key="3">
    <source>
        <dbReference type="ARBA" id="ARBA00022771"/>
    </source>
</evidence>
<evidence type="ECO:0000259" key="6">
    <source>
        <dbReference type="PROSITE" id="PS50089"/>
    </source>
</evidence>
<dbReference type="InterPro" id="IPR000315">
    <property type="entry name" value="Znf_B-box"/>
</dbReference>
<accession>A0A3Q4HG26</accession>
<reference evidence="8" key="2">
    <citation type="submission" date="2025-09" db="UniProtKB">
        <authorList>
            <consortium name="Ensembl"/>
        </authorList>
    </citation>
    <scope>IDENTIFICATION</scope>
</reference>
<dbReference type="SMART" id="SM00336">
    <property type="entry name" value="BBOX"/>
    <property type="match status" value="1"/>
</dbReference>
<dbReference type="SUPFAM" id="SSF57845">
    <property type="entry name" value="B-box zinc-binding domain"/>
    <property type="match status" value="1"/>
</dbReference>
<dbReference type="OMA" id="VCENRNT"/>
<dbReference type="PROSITE" id="PS00518">
    <property type="entry name" value="ZF_RING_1"/>
    <property type="match status" value="1"/>
</dbReference>
<dbReference type="SMART" id="SM00184">
    <property type="entry name" value="RING"/>
    <property type="match status" value="1"/>
</dbReference>
<feature type="domain" description="B box-type" evidence="7">
    <location>
        <begin position="78"/>
        <end position="119"/>
    </location>
</feature>
<dbReference type="STRING" id="32507.ENSNBRP00000019408"/>
<dbReference type="InterPro" id="IPR018957">
    <property type="entry name" value="Znf_C3HC4_RING-type"/>
</dbReference>
<evidence type="ECO:0000256" key="1">
    <source>
        <dbReference type="ARBA" id="ARBA00008518"/>
    </source>
</evidence>
<evidence type="ECO:0000313" key="9">
    <source>
        <dbReference type="Proteomes" id="UP000261580"/>
    </source>
</evidence>
<dbReference type="InterPro" id="IPR017907">
    <property type="entry name" value="Znf_RING_CS"/>
</dbReference>
<dbReference type="Ensembl" id="ENSNBRT00000019921.1">
    <property type="protein sequence ID" value="ENSNBRP00000019408.1"/>
    <property type="gene ID" value="ENSNBRG00000014952.1"/>
</dbReference>
<dbReference type="InterPro" id="IPR013083">
    <property type="entry name" value="Znf_RING/FYVE/PHD"/>
</dbReference>
<sequence>MNSGHLYITCPQCTDIYCLPVLLKCGHNICRVCLFNYWEWKGLRECPVCGIVSDTKRPPINLALHNVAKEHKVLIMTSSQNKCCQHNEKLKIFCHNDGELICLICQLSKEHKVHECSPVEEAAEQKKVCENRNTSTTTQVGGSLLNHRPQAMVLTLKGMEELLLQV</sequence>
<evidence type="ECO:0000256" key="2">
    <source>
        <dbReference type="ARBA" id="ARBA00022723"/>
    </source>
</evidence>
<dbReference type="SUPFAM" id="SSF57850">
    <property type="entry name" value="RING/U-box"/>
    <property type="match status" value="1"/>
</dbReference>
<evidence type="ECO:0000256" key="4">
    <source>
        <dbReference type="ARBA" id="ARBA00022833"/>
    </source>
</evidence>
<name>A0A3Q4HG26_NEOBR</name>